<dbReference type="CDD" id="cd00882">
    <property type="entry name" value="Ras_like_GTPase"/>
    <property type="match status" value="1"/>
</dbReference>
<keyword evidence="3" id="KW-0378">Hydrolase</keyword>
<dbReference type="PANTHER" id="PTHR42708">
    <property type="entry name" value="ATP/GTP-BINDING PROTEIN-RELATED"/>
    <property type="match status" value="1"/>
</dbReference>
<dbReference type="SUPFAM" id="SSF52540">
    <property type="entry name" value="P-loop containing nucleoside triphosphate hydrolases"/>
    <property type="match status" value="1"/>
</dbReference>
<dbReference type="AlphaFoldDB" id="A0A6S6SNM2"/>
<evidence type="ECO:0000256" key="3">
    <source>
        <dbReference type="ARBA" id="ARBA00022801"/>
    </source>
</evidence>
<dbReference type="Pfam" id="PF03029">
    <property type="entry name" value="ATP_bind_1"/>
    <property type="match status" value="1"/>
</dbReference>
<dbReference type="Gene3D" id="3.40.50.300">
    <property type="entry name" value="P-loop containing nucleotide triphosphate hydrolases"/>
    <property type="match status" value="1"/>
</dbReference>
<dbReference type="GO" id="GO:0005525">
    <property type="term" value="F:GTP binding"/>
    <property type="evidence" value="ECO:0007669"/>
    <property type="project" value="UniProtKB-KW"/>
</dbReference>
<reference evidence="5" key="1">
    <citation type="submission" date="2020-01" db="EMBL/GenBank/DDBJ databases">
        <authorList>
            <person name="Meier V. D."/>
            <person name="Meier V D."/>
        </authorList>
    </citation>
    <scope>NUCLEOTIDE SEQUENCE</scope>
    <source>
        <strain evidence="5">HLG_WM_MAG_07</strain>
    </source>
</reference>
<dbReference type="InterPro" id="IPR027417">
    <property type="entry name" value="P-loop_NTPase"/>
</dbReference>
<evidence type="ECO:0008006" key="6">
    <source>
        <dbReference type="Google" id="ProtNLM"/>
    </source>
</evidence>
<keyword evidence="2" id="KW-0547">Nucleotide-binding</keyword>
<evidence type="ECO:0000256" key="1">
    <source>
        <dbReference type="ARBA" id="ARBA00005290"/>
    </source>
</evidence>
<dbReference type="InterPro" id="IPR052705">
    <property type="entry name" value="Gliding_Motility_GTPase"/>
</dbReference>
<accession>A0A6S6SNM2</accession>
<keyword evidence="4" id="KW-0342">GTP-binding</keyword>
<dbReference type="PANTHER" id="PTHR42708:SF1">
    <property type="entry name" value="GLIDING MOTILITY PROTEIN MGLA"/>
    <property type="match status" value="1"/>
</dbReference>
<organism evidence="5">
    <name type="scientific">uncultured Thiotrichaceae bacterium</name>
    <dbReference type="NCBI Taxonomy" id="298394"/>
    <lineage>
        <taxon>Bacteria</taxon>
        <taxon>Pseudomonadati</taxon>
        <taxon>Pseudomonadota</taxon>
        <taxon>Gammaproteobacteria</taxon>
        <taxon>Thiotrichales</taxon>
        <taxon>Thiotrichaceae</taxon>
        <taxon>environmental samples</taxon>
    </lineage>
</organism>
<dbReference type="GO" id="GO:0016787">
    <property type="term" value="F:hydrolase activity"/>
    <property type="evidence" value="ECO:0007669"/>
    <property type="project" value="UniProtKB-KW"/>
</dbReference>
<gene>
    <name evidence="5" type="ORF">HELGO_WM12862</name>
</gene>
<evidence type="ECO:0000256" key="2">
    <source>
        <dbReference type="ARBA" id="ARBA00022741"/>
    </source>
</evidence>
<evidence type="ECO:0000313" key="5">
    <source>
        <dbReference type="EMBL" id="CAA6808830.1"/>
    </source>
</evidence>
<dbReference type="InterPro" id="IPR004130">
    <property type="entry name" value="Gpn"/>
</dbReference>
<evidence type="ECO:0000256" key="4">
    <source>
        <dbReference type="ARBA" id="ARBA00023134"/>
    </source>
</evidence>
<dbReference type="EMBL" id="CACVAY010000038">
    <property type="protein sequence ID" value="CAA6808830.1"/>
    <property type="molecule type" value="Genomic_DNA"/>
</dbReference>
<comment type="similarity">
    <text evidence="1">Belongs to the GPN-loop GTPase family.</text>
</comment>
<proteinExistence type="inferred from homology"/>
<protein>
    <recommendedName>
        <fullName evidence="6">GTP-binding protein</fullName>
    </recommendedName>
</protein>
<sequence>MRYKIIISGPVGAGKTSAINALTDDKALKTDVAVSDVVTSQRKDTTTVALDYGVIKYANEDVVHIYGTPGQERFDFMWDILSEGAHGLILLFDNCRNYPFRDLKYYTEQFSDLIAKTGLIVGVTRYDVTQDPDVEEYKDWLRELEIKADVFVVDARVKEDIHTLVRHYLDQNADISSLGKQQRDEKKTVEAAEVTTVVPPLPKTILNEETAALTKMRLTEKSMRSVMKIQGVTGASLANDVGELIDSTIQDDDINEFIAFISGLTPAVQAIADMGEIHRIMLRGSKDENLTVFVEAEHSLGVTSERKASVPAISQQIEDTLQWM</sequence>
<name>A0A6S6SNM2_9GAMM</name>